<gene>
    <name evidence="2" type="ORF">NC653_014991</name>
</gene>
<dbReference type="Pfam" id="PF08268">
    <property type="entry name" value="FBA_3"/>
    <property type="match status" value="2"/>
</dbReference>
<dbReference type="PANTHER" id="PTHR31672:SF13">
    <property type="entry name" value="F-BOX PROTEIN CPR30-LIKE"/>
    <property type="match status" value="1"/>
</dbReference>
<dbReference type="InterPro" id="IPR013187">
    <property type="entry name" value="F-box-assoc_dom_typ3"/>
</dbReference>
<sequence>MERLCEDLVSDILLCLPAKSAVRFRCLSKYYDQLVSDPRFATSHALRSNPDEVHGLLRFTGRSADKMLFCSFHSKPNIHNNPKVVPINSQIIASCNGLVLGLSDSSLSVCNPILPDRIQTIPALETPYGAKCDLGLAYDPIGFSSLEFKLVHVYREQILNMPQDEDVYGFKIFDSSANSWRQSTCKLFLRHLIPMQPYFYELRGQAVYLNGHLHWYRAFGDIVAFNVEKEEATLIGMPPELRLAWPNYQDYSWFGAADGFLYVVCVFKRQIMMWTLLDYENSKWGLVRNKIKGLSRVAQPIFFDGERLVLNCGPKKKLLRLFNLKQDRWTEMGRLPRNTMDDSTTVYVPFNPTLAPLINSSDPSRTASLPVLPTAMPINNKCKKRKRGRVDRKLCEDLVSDILLCLPAKSAVRFRCLSKYYDQLVSDPRFATSHALRSNPDEVHGLLRFTGRSADKMLFCSFHSKPNIHNNPKVVPINSQIIASCNGLVLGLSDSSLSVCNPILPDRIQTIPALETPYGAKCDLGLAYDPIGCSSLEFKLVHVYREQILNMPQDEDAYGFKIFDSSESSWRQSTCKLFLRHLIPMQPHFYKLRGQAVYLNGHVHWFRAFGDIVAFNVEKEEATLIGMPPELRLAWLNYQDYSWFGAADGFLYVVCVFKRQIMMWTLLDYENNKWGLVRNKIKGLSRVAQPIFFDGERLVLNCGPKKKLLRLFNLKQDRWTEMGRLPRNTMDDSTTVYVPFNPTLAPLINSSDPSRTASLPVLPTAMPINNKCKKRKRGRVARK</sequence>
<evidence type="ECO:0000313" key="3">
    <source>
        <dbReference type="Proteomes" id="UP001164929"/>
    </source>
</evidence>
<reference evidence="2" key="1">
    <citation type="journal article" date="2023" name="Mol. Ecol. Resour.">
        <title>Chromosome-level genome assembly of a triploid poplar Populus alba 'Berolinensis'.</title>
        <authorList>
            <person name="Chen S."/>
            <person name="Yu Y."/>
            <person name="Wang X."/>
            <person name="Wang S."/>
            <person name="Zhang T."/>
            <person name="Zhou Y."/>
            <person name="He R."/>
            <person name="Meng N."/>
            <person name="Wang Y."/>
            <person name="Liu W."/>
            <person name="Liu Z."/>
            <person name="Liu J."/>
            <person name="Guo Q."/>
            <person name="Huang H."/>
            <person name="Sederoff R.R."/>
            <person name="Wang G."/>
            <person name="Qu G."/>
            <person name="Chen S."/>
        </authorList>
    </citation>
    <scope>NUCLEOTIDE SEQUENCE</scope>
    <source>
        <strain evidence="2">SC-2020</strain>
    </source>
</reference>
<proteinExistence type="predicted"/>
<dbReference type="InterPro" id="IPR036047">
    <property type="entry name" value="F-box-like_dom_sf"/>
</dbReference>
<organism evidence="2 3">
    <name type="scientific">Populus alba x Populus x berolinensis</name>
    <dbReference type="NCBI Taxonomy" id="444605"/>
    <lineage>
        <taxon>Eukaryota</taxon>
        <taxon>Viridiplantae</taxon>
        <taxon>Streptophyta</taxon>
        <taxon>Embryophyta</taxon>
        <taxon>Tracheophyta</taxon>
        <taxon>Spermatophyta</taxon>
        <taxon>Magnoliopsida</taxon>
        <taxon>eudicotyledons</taxon>
        <taxon>Gunneridae</taxon>
        <taxon>Pentapetalae</taxon>
        <taxon>rosids</taxon>
        <taxon>fabids</taxon>
        <taxon>Malpighiales</taxon>
        <taxon>Salicaceae</taxon>
        <taxon>Saliceae</taxon>
        <taxon>Populus</taxon>
    </lineage>
</organism>
<accession>A0AAD6W5P3</accession>
<dbReference type="SUPFAM" id="SSF81383">
    <property type="entry name" value="F-box domain"/>
    <property type="match status" value="2"/>
</dbReference>
<dbReference type="SMART" id="SM00256">
    <property type="entry name" value="FBOX"/>
    <property type="match status" value="2"/>
</dbReference>
<feature type="domain" description="F-box" evidence="1">
    <location>
        <begin position="4"/>
        <end position="44"/>
    </location>
</feature>
<evidence type="ECO:0000259" key="1">
    <source>
        <dbReference type="SMART" id="SM00256"/>
    </source>
</evidence>
<name>A0AAD6W5P3_9ROSI</name>
<dbReference type="Pfam" id="PF00646">
    <property type="entry name" value="F-box"/>
    <property type="match status" value="2"/>
</dbReference>
<dbReference type="InterPro" id="IPR050796">
    <property type="entry name" value="SCF_F-box_component"/>
</dbReference>
<protein>
    <recommendedName>
        <fullName evidence="1">F-box domain-containing protein</fullName>
    </recommendedName>
</protein>
<dbReference type="Proteomes" id="UP001164929">
    <property type="component" value="Chromosome 5"/>
</dbReference>
<feature type="domain" description="F-box" evidence="1">
    <location>
        <begin position="394"/>
        <end position="434"/>
    </location>
</feature>
<keyword evidence="3" id="KW-1185">Reference proteome</keyword>
<comment type="caution">
    <text evidence="2">The sequence shown here is derived from an EMBL/GenBank/DDBJ whole genome shotgun (WGS) entry which is preliminary data.</text>
</comment>
<dbReference type="AlphaFoldDB" id="A0AAD6W5P3"/>
<evidence type="ECO:0000313" key="2">
    <source>
        <dbReference type="EMBL" id="KAJ6999019.1"/>
    </source>
</evidence>
<dbReference type="EMBL" id="JAQIZT010000005">
    <property type="protein sequence ID" value="KAJ6999019.1"/>
    <property type="molecule type" value="Genomic_DNA"/>
</dbReference>
<dbReference type="InterPro" id="IPR017451">
    <property type="entry name" value="F-box-assoc_interact_dom"/>
</dbReference>
<dbReference type="PANTHER" id="PTHR31672">
    <property type="entry name" value="BNACNNG10540D PROTEIN"/>
    <property type="match status" value="1"/>
</dbReference>
<dbReference type="InterPro" id="IPR001810">
    <property type="entry name" value="F-box_dom"/>
</dbReference>
<dbReference type="NCBIfam" id="TIGR01640">
    <property type="entry name" value="F_box_assoc_1"/>
    <property type="match status" value="2"/>
</dbReference>